<dbReference type="Proteomes" id="UP000076925">
    <property type="component" value="Unassembled WGS sequence"/>
</dbReference>
<reference evidence="1 2" key="1">
    <citation type="journal article" date="2013" name="Genome Biol. Evol.">
        <title>Genomes of Stigonematalean cyanobacteria (subsection V) and the evolution of oxygenic photosynthesis from prokaryotes to plastids.</title>
        <authorList>
            <person name="Dagan T."/>
            <person name="Roettger M."/>
            <person name="Stucken K."/>
            <person name="Landan G."/>
            <person name="Koch R."/>
            <person name="Major P."/>
            <person name="Gould S.B."/>
            <person name="Goremykin V.V."/>
            <person name="Rippka R."/>
            <person name="Tandeau de Marsac N."/>
            <person name="Gugger M."/>
            <person name="Lockhart P.J."/>
            <person name="Allen J.F."/>
            <person name="Brune I."/>
            <person name="Maus I."/>
            <person name="Puhler A."/>
            <person name="Martin W.F."/>
        </authorList>
    </citation>
    <scope>NUCLEOTIDE SEQUENCE [LARGE SCALE GENOMIC DNA]</scope>
    <source>
        <strain evidence="1 2">PCC 7110</strain>
    </source>
</reference>
<organism evidence="1 2">
    <name type="scientific">Scytonema hofmannii PCC 7110</name>
    <dbReference type="NCBI Taxonomy" id="128403"/>
    <lineage>
        <taxon>Bacteria</taxon>
        <taxon>Bacillati</taxon>
        <taxon>Cyanobacteriota</taxon>
        <taxon>Cyanophyceae</taxon>
        <taxon>Nostocales</taxon>
        <taxon>Scytonemataceae</taxon>
        <taxon>Scytonema</taxon>
    </lineage>
</organism>
<dbReference type="OrthoDB" id="539713at2"/>
<protein>
    <submittedName>
        <fullName evidence="1">Uncharacterized protein</fullName>
    </submittedName>
</protein>
<dbReference type="STRING" id="128403.WA1_06410"/>
<sequence>MNNVEYWTLVMLNSAGNRQLREIQIAKTFFVDTLADLINIARVSDTFIQKRLLEVSHNNSSQQSLLAQRCLLCFISWQVEKVCLSLEQQFGNFHGFTHRDLLPYVLDDDGGLQPSTTYQCFAREILKTFNPEKSSLSTWTSRKVKQHKQLNTYLLECGLYLVSDWAILNDTKPQQLQNILGEFHGMTKVEIEQAQKLLEAYHTIYRTERWRQRANKETRGRCSPPTIEQLQEMTEILETKGIYSLSTKSVVQKLQHLATYLRQYRIYVRGGSFHTDSLDEQFHENSTLIEQLPAPNSGSLVVENDETKDFLKTYRLQMLNCLDNALNAVTQSRVKKLQKKDADKANQFLKALHLFHCERLSMSAIAKKLGLRAQDAVTRLLKLKEFRADVRQEMLIKLKESVLEIAQNYLTLTRLAHLEVQITEALDEQITHVISQAEVEAASIQSHSAMSSFSERLCKKLNINTTRIGEN</sequence>
<name>A0A139WSN7_9CYAN</name>
<evidence type="ECO:0000313" key="1">
    <source>
        <dbReference type="EMBL" id="KYC35454.1"/>
    </source>
</evidence>
<accession>A0A139WSN7</accession>
<dbReference type="RefSeq" id="WP_017749601.1">
    <property type="nucleotide sequence ID" value="NZ_KQ976354.1"/>
</dbReference>
<dbReference type="AlphaFoldDB" id="A0A139WSN7"/>
<comment type="caution">
    <text evidence="1">The sequence shown here is derived from an EMBL/GenBank/DDBJ whole genome shotgun (WGS) entry which is preliminary data.</text>
</comment>
<gene>
    <name evidence="1" type="ORF">WA1_06410</name>
</gene>
<evidence type="ECO:0000313" key="2">
    <source>
        <dbReference type="Proteomes" id="UP000076925"/>
    </source>
</evidence>
<keyword evidence="2" id="KW-1185">Reference proteome</keyword>
<dbReference type="EMBL" id="ANNX02000051">
    <property type="protein sequence ID" value="KYC35454.1"/>
    <property type="molecule type" value="Genomic_DNA"/>
</dbReference>
<proteinExistence type="predicted"/>